<dbReference type="PANTHER" id="PTHR46042:SF1">
    <property type="entry name" value="DIPHTHINE METHYLTRANSFERASE"/>
    <property type="match status" value="1"/>
</dbReference>
<evidence type="ECO:0000256" key="3">
    <source>
        <dbReference type="ARBA" id="ARBA00043952"/>
    </source>
</evidence>
<dbReference type="GO" id="GO:0017183">
    <property type="term" value="P:protein histidyl modification to diphthamide"/>
    <property type="evidence" value="ECO:0007669"/>
    <property type="project" value="TreeGrafter"/>
</dbReference>
<evidence type="ECO:0000256" key="4">
    <source>
        <dbReference type="SAM" id="MobiDB-lite"/>
    </source>
</evidence>
<gene>
    <name evidence="5" type="ORF">H4219_002826</name>
</gene>
<comment type="pathway">
    <text evidence="3">Protein modification.</text>
</comment>
<comment type="caution">
    <text evidence="5">The sequence shown here is derived from an EMBL/GenBank/DDBJ whole genome shotgun (WGS) entry which is preliminary data.</text>
</comment>
<sequence>MVLAPESLASLDTELNADCVEFYPSLLNEDIDDPSVNQRFVIGTYQLEESNGQRYNTNEEEEKEKDGGRGREKQQRKGRLLVCDPVPQQDDKQNYKIEQTEIAASYSNGKIGVYSLETGQTTGSFNIKTTCNSEEDEAGDSTGSYDEHALIWDTRNMKRPLGDWHVGGGVWRLKWHPTDPSLLLAAGMHNGFHVAKINPNMQSIDIVVDNANVEKKSLVDGDISQSTLVNPVAEFMDHESLAYGVDWCQNNNAGRDPCSLIGSSSFYDHIFHLWKV</sequence>
<keyword evidence="1" id="KW-0853">WD repeat</keyword>
<dbReference type="GO" id="GO:0061685">
    <property type="term" value="F:diphthine methylesterase activity"/>
    <property type="evidence" value="ECO:0007669"/>
    <property type="project" value="TreeGrafter"/>
</dbReference>
<keyword evidence="6" id="KW-1185">Reference proteome</keyword>
<evidence type="ECO:0000256" key="1">
    <source>
        <dbReference type="ARBA" id="ARBA00022574"/>
    </source>
</evidence>
<accession>A0A9W7ZWI2</accession>
<evidence type="ECO:0000256" key="2">
    <source>
        <dbReference type="ARBA" id="ARBA00022737"/>
    </source>
</evidence>
<dbReference type="Proteomes" id="UP001150538">
    <property type="component" value="Unassembled WGS sequence"/>
</dbReference>
<reference evidence="5" key="1">
    <citation type="submission" date="2022-07" db="EMBL/GenBank/DDBJ databases">
        <title>Phylogenomic reconstructions and comparative analyses of Kickxellomycotina fungi.</title>
        <authorList>
            <person name="Reynolds N.K."/>
            <person name="Stajich J.E."/>
            <person name="Barry K."/>
            <person name="Grigoriev I.V."/>
            <person name="Crous P."/>
            <person name="Smith M.E."/>
        </authorList>
    </citation>
    <scope>NUCLEOTIDE SEQUENCE</scope>
    <source>
        <strain evidence="5">NBRC 100468</strain>
    </source>
</reference>
<dbReference type="InterPro" id="IPR036322">
    <property type="entry name" value="WD40_repeat_dom_sf"/>
</dbReference>
<organism evidence="5 6">
    <name type="scientific">Mycoemilia scoparia</name>
    <dbReference type="NCBI Taxonomy" id="417184"/>
    <lineage>
        <taxon>Eukaryota</taxon>
        <taxon>Fungi</taxon>
        <taxon>Fungi incertae sedis</taxon>
        <taxon>Zoopagomycota</taxon>
        <taxon>Kickxellomycotina</taxon>
        <taxon>Kickxellomycetes</taxon>
        <taxon>Kickxellales</taxon>
        <taxon>Kickxellaceae</taxon>
        <taxon>Mycoemilia</taxon>
    </lineage>
</organism>
<evidence type="ECO:0000313" key="5">
    <source>
        <dbReference type="EMBL" id="KAJ1918104.1"/>
    </source>
</evidence>
<dbReference type="Gene3D" id="2.130.10.10">
    <property type="entry name" value="YVTN repeat-like/Quinoprotein amine dehydrogenase"/>
    <property type="match status" value="1"/>
</dbReference>
<dbReference type="AlphaFoldDB" id="A0A9W7ZWI2"/>
<feature type="compositionally biased region" description="Basic and acidic residues" evidence="4">
    <location>
        <begin position="64"/>
        <end position="75"/>
    </location>
</feature>
<evidence type="ECO:0000313" key="6">
    <source>
        <dbReference type="Proteomes" id="UP001150538"/>
    </source>
</evidence>
<dbReference type="EMBL" id="JANBPU010000053">
    <property type="protein sequence ID" value="KAJ1918104.1"/>
    <property type="molecule type" value="Genomic_DNA"/>
</dbReference>
<dbReference type="SUPFAM" id="SSF50978">
    <property type="entry name" value="WD40 repeat-like"/>
    <property type="match status" value="1"/>
</dbReference>
<dbReference type="InterPro" id="IPR052415">
    <property type="entry name" value="Diphthine_MTase"/>
</dbReference>
<proteinExistence type="predicted"/>
<dbReference type="OrthoDB" id="1930760at2759"/>
<dbReference type="GO" id="GO:0005737">
    <property type="term" value="C:cytoplasm"/>
    <property type="evidence" value="ECO:0007669"/>
    <property type="project" value="TreeGrafter"/>
</dbReference>
<keyword evidence="2" id="KW-0677">Repeat</keyword>
<feature type="region of interest" description="Disordered" evidence="4">
    <location>
        <begin position="50"/>
        <end position="79"/>
    </location>
</feature>
<name>A0A9W7ZWI2_9FUNG</name>
<dbReference type="PANTHER" id="PTHR46042">
    <property type="entry name" value="DIPHTHINE METHYLTRANSFERASE"/>
    <property type="match status" value="1"/>
</dbReference>
<protein>
    <submittedName>
        <fullName evidence="5">Uncharacterized protein</fullName>
    </submittedName>
</protein>
<dbReference type="InterPro" id="IPR015943">
    <property type="entry name" value="WD40/YVTN_repeat-like_dom_sf"/>
</dbReference>